<evidence type="ECO:0000313" key="3">
    <source>
        <dbReference type="Proteomes" id="UP000242457"/>
    </source>
</evidence>
<name>A0A2A3E2G1_APICC</name>
<dbReference type="EMBL" id="KZ288475">
    <property type="protein sequence ID" value="PBC25291.1"/>
    <property type="molecule type" value="Genomic_DNA"/>
</dbReference>
<evidence type="ECO:0000256" key="1">
    <source>
        <dbReference type="SAM" id="MobiDB-lite"/>
    </source>
</evidence>
<dbReference type="AlphaFoldDB" id="A0A2A3E2G1"/>
<organism evidence="2 3">
    <name type="scientific">Apis cerana cerana</name>
    <name type="common">Oriental honeybee</name>
    <dbReference type="NCBI Taxonomy" id="94128"/>
    <lineage>
        <taxon>Eukaryota</taxon>
        <taxon>Metazoa</taxon>
        <taxon>Ecdysozoa</taxon>
        <taxon>Arthropoda</taxon>
        <taxon>Hexapoda</taxon>
        <taxon>Insecta</taxon>
        <taxon>Pterygota</taxon>
        <taxon>Neoptera</taxon>
        <taxon>Endopterygota</taxon>
        <taxon>Hymenoptera</taxon>
        <taxon>Apocrita</taxon>
        <taxon>Aculeata</taxon>
        <taxon>Apoidea</taxon>
        <taxon>Anthophila</taxon>
        <taxon>Apidae</taxon>
        <taxon>Apis</taxon>
    </lineage>
</organism>
<sequence>MEKDRYDAEREERIVRMGKVTVRQSGCGAGFAAALLSTWVDRCQRVCRSRVRHGQWKIVIKRDESGEKRRKSRERGTLGGRRATDLRIGSEFGISANSTREKKLLARAPNDRMLNDRTTTTKTATFVSLRYTLGLEGRITAFPSKTSTGRDPGSRPTFTAHCRLPTPTFHPSRQ</sequence>
<evidence type="ECO:0000313" key="2">
    <source>
        <dbReference type="EMBL" id="PBC25291.1"/>
    </source>
</evidence>
<gene>
    <name evidence="2" type="ORF">APICC_05196</name>
</gene>
<keyword evidence="3" id="KW-1185">Reference proteome</keyword>
<accession>A0A2A3E2G1</accession>
<feature type="region of interest" description="Disordered" evidence="1">
    <location>
        <begin position="142"/>
        <end position="174"/>
    </location>
</feature>
<reference evidence="2 3" key="1">
    <citation type="submission" date="2014-07" db="EMBL/GenBank/DDBJ databases">
        <title>Genomic and transcriptomic analysis on Apis cerana provide comprehensive insights into honey bee biology.</title>
        <authorList>
            <person name="Diao Q."/>
            <person name="Sun L."/>
            <person name="Zheng H."/>
            <person name="Zheng H."/>
            <person name="Xu S."/>
            <person name="Wang S."/>
            <person name="Zeng Z."/>
            <person name="Hu F."/>
            <person name="Su S."/>
            <person name="Wu J."/>
        </authorList>
    </citation>
    <scope>NUCLEOTIDE SEQUENCE [LARGE SCALE GENOMIC DNA]</scope>
    <source>
        <tissue evidence="2">Pupae without intestine</tissue>
    </source>
</reference>
<proteinExistence type="predicted"/>
<dbReference type="Proteomes" id="UP000242457">
    <property type="component" value="Unassembled WGS sequence"/>
</dbReference>
<protein>
    <submittedName>
        <fullName evidence="2">Uncharacterized protein</fullName>
    </submittedName>
</protein>